<reference evidence="1 2" key="1">
    <citation type="submission" date="2020-04" db="EMBL/GenBank/DDBJ databases">
        <title>Pseudomonas crami sp. nov., a novel proteolytic bacterial species isolated from cream.</title>
        <authorList>
            <person name="Hofmann K."/>
            <person name="Woller A."/>
            <person name="Huptas C."/>
            <person name="Wenning M."/>
            <person name="Scherer S."/>
            <person name="Doll E.V."/>
        </authorList>
    </citation>
    <scope>NUCLEOTIDE SEQUENCE [LARGE SCALE GENOMIC DNA]</scope>
    <source>
        <strain evidence="1 2">WS 5096</strain>
    </source>
</reference>
<dbReference type="Proteomes" id="UP000534677">
    <property type="component" value="Unassembled WGS sequence"/>
</dbReference>
<dbReference type="InterPro" id="IPR024997">
    <property type="entry name" value="DUF3892"/>
</dbReference>
<comment type="caution">
    <text evidence="1">The sequence shown here is derived from an EMBL/GenBank/DDBJ whole genome shotgun (WGS) entry which is preliminary data.</text>
</comment>
<protein>
    <submittedName>
        <fullName evidence="1">DUF3892 domain-containing protein</fullName>
    </submittedName>
</protein>
<accession>A0ABR6TCQ9</accession>
<proteinExistence type="predicted"/>
<dbReference type="RefSeq" id="WP_185709352.1">
    <property type="nucleotide sequence ID" value="NZ_JAAXCZ010000012.1"/>
</dbReference>
<evidence type="ECO:0000313" key="2">
    <source>
        <dbReference type="Proteomes" id="UP000534677"/>
    </source>
</evidence>
<name>A0ABR6TCQ9_9PSED</name>
<sequence>MKQYYINAIRLDKENKHIEWVRIRKNGHKEYYVIRRQLAAHLIESGISFKTRYLEDKKWKTGAEVEVFEGDFLKANPNSTAKDNLRNLEVF</sequence>
<gene>
    <name evidence="1" type="ORF">HF209_21770</name>
</gene>
<dbReference type="Pfam" id="PF13031">
    <property type="entry name" value="DUF3892"/>
    <property type="match status" value="1"/>
</dbReference>
<evidence type="ECO:0000313" key="1">
    <source>
        <dbReference type="EMBL" id="MBC2383575.1"/>
    </source>
</evidence>
<dbReference type="EMBL" id="JAAXCZ010000012">
    <property type="protein sequence ID" value="MBC2383575.1"/>
    <property type="molecule type" value="Genomic_DNA"/>
</dbReference>
<organism evidence="1 2">
    <name type="scientific">Pseudomonas cremoris</name>
    <dbReference type="NCBI Taxonomy" id="2724178"/>
    <lineage>
        <taxon>Bacteria</taxon>
        <taxon>Pseudomonadati</taxon>
        <taxon>Pseudomonadota</taxon>
        <taxon>Gammaproteobacteria</taxon>
        <taxon>Pseudomonadales</taxon>
        <taxon>Pseudomonadaceae</taxon>
        <taxon>Pseudomonas</taxon>
    </lineage>
</organism>
<keyword evidence="2" id="KW-1185">Reference proteome</keyword>